<accession>A0A371DSA7</accession>
<dbReference type="EMBL" id="KZ857382">
    <property type="protein sequence ID" value="RDX55422.1"/>
    <property type="molecule type" value="Genomic_DNA"/>
</dbReference>
<gene>
    <name evidence="1" type="ORF">OH76DRAFT_1396812</name>
</gene>
<keyword evidence="2" id="KW-1185">Reference proteome</keyword>
<proteinExistence type="predicted"/>
<dbReference type="OrthoDB" id="2748701at2759"/>
<evidence type="ECO:0000313" key="2">
    <source>
        <dbReference type="Proteomes" id="UP000256964"/>
    </source>
</evidence>
<organism evidence="1 2">
    <name type="scientific">Lentinus brumalis</name>
    <dbReference type="NCBI Taxonomy" id="2498619"/>
    <lineage>
        <taxon>Eukaryota</taxon>
        <taxon>Fungi</taxon>
        <taxon>Dikarya</taxon>
        <taxon>Basidiomycota</taxon>
        <taxon>Agaricomycotina</taxon>
        <taxon>Agaricomycetes</taxon>
        <taxon>Polyporales</taxon>
        <taxon>Polyporaceae</taxon>
        <taxon>Lentinus</taxon>
    </lineage>
</organism>
<dbReference type="AlphaFoldDB" id="A0A371DSA7"/>
<sequence>MEGLAPELLDAIFTSACTDGGFTGCSLSSVSKHFRATSRAARFHSVSLTGSPQQPTQFLSCFLQERAVAAIRTPTIRHLYLVAMKKETPWRAPDEVQRELRQIASQTARYIEDVAGLFRLVAQDLETLCLVHNHGWMGLIQLPAIGSPAGGFPMLRELTLVGSDPFAATGAALSPFYPRLERLHLGFPTYFPWDISFDSWATRAPRVTHLCLSEVNGAPPAVVEAVDVSRPKFKNLRHLLMRPVGPPARPEQGRAQQDHEFMLEVLALFCETAAIFAEVVPNGKSPYDWEATAKQEWVDRLAGGNGCCVFSEEVALQDSTAGSEPRPRLEWADLVVRVRHKKEAEAIARMEKLIAMKWSDA</sequence>
<reference evidence="1 2" key="1">
    <citation type="journal article" date="2018" name="Biotechnol. Biofuels">
        <title>Integrative visual omics of the white-rot fungus Polyporus brumalis exposes the biotechnological potential of its oxidative enzymes for delignifying raw plant biomass.</title>
        <authorList>
            <person name="Miyauchi S."/>
            <person name="Rancon A."/>
            <person name="Drula E."/>
            <person name="Hage H."/>
            <person name="Chaduli D."/>
            <person name="Favel A."/>
            <person name="Grisel S."/>
            <person name="Henrissat B."/>
            <person name="Herpoel-Gimbert I."/>
            <person name="Ruiz-Duenas F.J."/>
            <person name="Chevret D."/>
            <person name="Hainaut M."/>
            <person name="Lin J."/>
            <person name="Wang M."/>
            <person name="Pangilinan J."/>
            <person name="Lipzen A."/>
            <person name="Lesage-Meessen L."/>
            <person name="Navarro D."/>
            <person name="Riley R."/>
            <person name="Grigoriev I.V."/>
            <person name="Zhou S."/>
            <person name="Raouche S."/>
            <person name="Rosso M.N."/>
        </authorList>
    </citation>
    <scope>NUCLEOTIDE SEQUENCE [LARGE SCALE GENOMIC DNA]</scope>
    <source>
        <strain evidence="1 2">BRFM 1820</strain>
    </source>
</reference>
<name>A0A371DSA7_9APHY</name>
<evidence type="ECO:0008006" key="3">
    <source>
        <dbReference type="Google" id="ProtNLM"/>
    </source>
</evidence>
<dbReference type="Proteomes" id="UP000256964">
    <property type="component" value="Unassembled WGS sequence"/>
</dbReference>
<protein>
    <recommendedName>
        <fullName evidence="3">F-box domain-containing protein</fullName>
    </recommendedName>
</protein>
<evidence type="ECO:0000313" key="1">
    <source>
        <dbReference type="EMBL" id="RDX55422.1"/>
    </source>
</evidence>